<dbReference type="InterPro" id="IPR052518">
    <property type="entry name" value="CHR_Transporter"/>
</dbReference>
<comment type="subcellular location">
    <subcellularLocation>
        <location evidence="1">Cell membrane</location>
        <topology evidence="1">Multi-pass membrane protein</topology>
    </subcellularLocation>
</comment>
<keyword evidence="5 7" id="KW-1133">Transmembrane helix</keyword>
<evidence type="ECO:0000256" key="7">
    <source>
        <dbReference type="SAM" id="Phobius"/>
    </source>
</evidence>
<keyword evidence="9" id="KW-1185">Reference proteome</keyword>
<evidence type="ECO:0000313" key="9">
    <source>
        <dbReference type="Proteomes" id="UP000460715"/>
    </source>
</evidence>
<comment type="caution">
    <text evidence="8">The sequence shown here is derived from an EMBL/GenBank/DDBJ whole genome shotgun (WGS) entry which is preliminary data.</text>
</comment>
<sequence length="175" mass="18011">MNDGPLLRLLLIHLPLSFLTVGGGQSIISELHRQVVPVQGWMSDADFLNLFALSRMTPGPGALLSSMVGWQVAGWAGAVVASFGLFAPSSVLVFGLAHLWRRSRGAAWTKAVELGLAPVAAGMILAAGFTLLQAAEGGALAWAVAAASTALLILTRVSPFLLLGAGGLIFALVLG</sequence>
<dbReference type="GO" id="GO:0015109">
    <property type="term" value="F:chromate transmembrane transporter activity"/>
    <property type="evidence" value="ECO:0007669"/>
    <property type="project" value="InterPro"/>
</dbReference>
<organism evidence="8 9">
    <name type="scientific">Teichococcus coralli</name>
    <dbReference type="NCBI Taxonomy" id="2545983"/>
    <lineage>
        <taxon>Bacteria</taxon>
        <taxon>Pseudomonadati</taxon>
        <taxon>Pseudomonadota</taxon>
        <taxon>Alphaproteobacteria</taxon>
        <taxon>Acetobacterales</taxon>
        <taxon>Roseomonadaceae</taxon>
        <taxon>Roseomonas</taxon>
    </lineage>
</organism>
<evidence type="ECO:0000256" key="5">
    <source>
        <dbReference type="ARBA" id="ARBA00022989"/>
    </source>
</evidence>
<evidence type="ECO:0000313" key="8">
    <source>
        <dbReference type="EMBL" id="MXP62974.1"/>
    </source>
</evidence>
<accession>A0A845BA54</accession>
<dbReference type="PANTHER" id="PTHR43663:SF1">
    <property type="entry name" value="CHROMATE TRANSPORTER"/>
    <property type="match status" value="1"/>
</dbReference>
<dbReference type="OrthoDB" id="556585at2"/>
<keyword evidence="6 7" id="KW-0472">Membrane</keyword>
<evidence type="ECO:0000256" key="4">
    <source>
        <dbReference type="ARBA" id="ARBA00022692"/>
    </source>
</evidence>
<proteinExistence type="inferred from homology"/>
<comment type="similarity">
    <text evidence="2">Belongs to the chromate ion transporter (CHR) (TC 2.A.51) family.</text>
</comment>
<evidence type="ECO:0000256" key="2">
    <source>
        <dbReference type="ARBA" id="ARBA00005262"/>
    </source>
</evidence>
<dbReference type="PANTHER" id="PTHR43663">
    <property type="entry name" value="CHROMATE TRANSPORT PROTEIN-RELATED"/>
    <property type="match status" value="1"/>
</dbReference>
<dbReference type="AlphaFoldDB" id="A0A845BA54"/>
<dbReference type="Pfam" id="PF02417">
    <property type="entry name" value="Chromate_transp"/>
    <property type="match status" value="1"/>
</dbReference>
<feature type="transmembrane region" description="Helical" evidence="7">
    <location>
        <begin position="72"/>
        <end position="100"/>
    </location>
</feature>
<dbReference type="EMBL" id="SNVJ01000004">
    <property type="protein sequence ID" value="MXP62974.1"/>
    <property type="molecule type" value="Genomic_DNA"/>
</dbReference>
<feature type="transmembrane region" description="Helical" evidence="7">
    <location>
        <begin position="141"/>
        <end position="174"/>
    </location>
</feature>
<feature type="transmembrane region" description="Helical" evidence="7">
    <location>
        <begin position="112"/>
        <end position="135"/>
    </location>
</feature>
<reference evidence="8 9" key="1">
    <citation type="submission" date="2019-03" db="EMBL/GenBank/DDBJ databases">
        <title>Roseomonas sp. a novel Roseomonas species isolated from Sea whip Gorgonian.</title>
        <authorList>
            <person name="Li F."/>
            <person name="Pan X."/>
            <person name="Huang S."/>
            <person name="Li Z."/>
            <person name="Meng B."/>
        </authorList>
    </citation>
    <scope>NUCLEOTIDE SEQUENCE [LARGE SCALE GENOMIC DNA]</scope>
    <source>
        <strain evidence="8 9">M0104</strain>
    </source>
</reference>
<dbReference type="Proteomes" id="UP000460715">
    <property type="component" value="Unassembled WGS sequence"/>
</dbReference>
<evidence type="ECO:0000256" key="3">
    <source>
        <dbReference type="ARBA" id="ARBA00022475"/>
    </source>
</evidence>
<evidence type="ECO:0000256" key="6">
    <source>
        <dbReference type="ARBA" id="ARBA00023136"/>
    </source>
</evidence>
<dbReference type="GO" id="GO:0005886">
    <property type="term" value="C:plasma membrane"/>
    <property type="evidence" value="ECO:0007669"/>
    <property type="project" value="UniProtKB-SubCell"/>
</dbReference>
<protein>
    <submittedName>
        <fullName evidence="8">Chromate transporter</fullName>
    </submittedName>
</protein>
<keyword evidence="4 7" id="KW-0812">Transmembrane</keyword>
<keyword evidence="3" id="KW-1003">Cell membrane</keyword>
<name>A0A845BA54_9PROT</name>
<dbReference type="RefSeq" id="WP_160936096.1">
    <property type="nucleotide sequence ID" value="NZ_SNVJ01000004.1"/>
</dbReference>
<dbReference type="InterPro" id="IPR003370">
    <property type="entry name" value="Chromate_transpt"/>
</dbReference>
<gene>
    <name evidence="8" type="ORF">E0493_06360</name>
</gene>
<evidence type="ECO:0000256" key="1">
    <source>
        <dbReference type="ARBA" id="ARBA00004651"/>
    </source>
</evidence>